<proteinExistence type="predicted"/>
<dbReference type="PANTHER" id="PTHR46623">
    <property type="entry name" value="CARBOXYMETHYLENEBUTENOLIDASE-RELATED"/>
    <property type="match status" value="1"/>
</dbReference>
<protein>
    <submittedName>
        <fullName evidence="2">Dienelactone hydrolase</fullName>
    </submittedName>
</protein>
<evidence type="ECO:0000313" key="3">
    <source>
        <dbReference type="Proteomes" id="UP001448207"/>
    </source>
</evidence>
<evidence type="ECO:0000313" key="2">
    <source>
        <dbReference type="EMBL" id="KAL0076217.1"/>
    </source>
</evidence>
<reference evidence="2 3" key="1">
    <citation type="submission" date="2024-04" db="EMBL/GenBank/DDBJ databases">
        <title>Symmetric and asymmetric DNA N6-adenine methylation regulates different biological responses in Mucorales.</title>
        <authorList>
            <consortium name="Lawrence Berkeley National Laboratory"/>
            <person name="Lax C."/>
            <person name="Mondo S.J."/>
            <person name="Osorio-Concepcion M."/>
            <person name="Muszewska A."/>
            <person name="Corrochano-Luque M."/>
            <person name="Gutierrez G."/>
            <person name="Riley R."/>
            <person name="Lipzen A."/>
            <person name="Guo J."/>
            <person name="Hundley H."/>
            <person name="Amirebrahimi M."/>
            <person name="Ng V."/>
            <person name="Lorenzo-Gutierrez D."/>
            <person name="Binder U."/>
            <person name="Yang J."/>
            <person name="Song Y."/>
            <person name="Canovas D."/>
            <person name="Navarro E."/>
            <person name="Freitag M."/>
            <person name="Gabaldon T."/>
            <person name="Grigoriev I.V."/>
            <person name="Corrochano L.M."/>
            <person name="Nicolas F.E."/>
            <person name="Garre V."/>
        </authorList>
    </citation>
    <scope>NUCLEOTIDE SEQUENCE [LARGE SCALE GENOMIC DNA]</scope>
    <source>
        <strain evidence="2 3">L51</strain>
    </source>
</reference>
<dbReference type="InterPro" id="IPR029058">
    <property type="entry name" value="AB_hydrolase_fold"/>
</dbReference>
<dbReference type="InterPro" id="IPR002925">
    <property type="entry name" value="Dienelactn_hydro"/>
</dbReference>
<comment type="caution">
    <text evidence="2">The sequence shown here is derived from an EMBL/GenBank/DDBJ whole genome shotgun (WGS) entry which is preliminary data.</text>
</comment>
<name>A0ABR3AJZ0_PHYBL</name>
<dbReference type="InterPro" id="IPR051049">
    <property type="entry name" value="Dienelactone_hydrolase-like"/>
</dbReference>
<evidence type="ECO:0000259" key="1">
    <source>
        <dbReference type="Pfam" id="PF01738"/>
    </source>
</evidence>
<dbReference type="Proteomes" id="UP001448207">
    <property type="component" value="Unassembled WGS sequence"/>
</dbReference>
<dbReference type="PANTHER" id="PTHR46623:SF6">
    <property type="entry name" value="ALPHA_BETA-HYDROLASES SUPERFAMILY PROTEIN"/>
    <property type="match status" value="1"/>
</dbReference>
<keyword evidence="2" id="KW-0378">Hydrolase</keyword>
<gene>
    <name evidence="2" type="ORF">J3Q64DRAFT_1772351</name>
</gene>
<dbReference type="SUPFAM" id="SSF53474">
    <property type="entry name" value="alpha/beta-Hydrolases"/>
    <property type="match status" value="1"/>
</dbReference>
<dbReference type="Pfam" id="PF01738">
    <property type="entry name" value="DLH"/>
    <property type="match status" value="1"/>
</dbReference>
<sequence length="260" mass="28953">MLKNTVTLEFELCFLIYFLMSLPFKIFSFDPKGTKSIPNAAIIVLQEWWGINDQIKRHAQRIADNTGAHVVVPDLYKGKIGLTAEEASHLMSNLDWKVAIGELEQLVEYLRDLKKTHIGAIGFCMGGALSLALAANAAEHGKPIQVAITCYGIPGAPFDVKKITKATSVQGHFGGKDQMDGFSDPASARKLEVDVSGANDLHIYNYPEQGHAFLNDDEWSIAKRKENGMVDKSIDPLKDEKPVRDLAWSRIFDFFHKHLV</sequence>
<keyword evidence="3" id="KW-1185">Reference proteome</keyword>
<dbReference type="Gene3D" id="3.40.50.1820">
    <property type="entry name" value="alpha/beta hydrolase"/>
    <property type="match status" value="1"/>
</dbReference>
<dbReference type="EMBL" id="JBCLYO010000032">
    <property type="protein sequence ID" value="KAL0076217.1"/>
    <property type="molecule type" value="Genomic_DNA"/>
</dbReference>
<accession>A0ABR3AJZ0</accession>
<organism evidence="2 3">
    <name type="scientific">Phycomyces blakesleeanus</name>
    <dbReference type="NCBI Taxonomy" id="4837"/>
    <lineage>
        <taxon>Eukaryota</taxon>
        <taxon>Fungi</taxon>
        <taxon>Fungi incertae sedis</taxon>
        <taxon>Mucoromycota</taxon>
        <taxon>Mucoromycotina</taxon>
        <taxon>Mucoromycetes</taxon>
        <taxon>Mucorales</taxon>
        <taxon>Phycomycetaceae</taxon>
        <taxon>Phycomyces</taxon>
    </lineage>
</organism>
<feature type="domain" description="Dienelactone hydrolase" evidence="1">
    <location>
        <begin position="34"/>
        <end position="258"/>
    </location>
</feature>
<dbReference type="GO" id="GO:0016787">
    <property type="term" value="F:hydrolase activity"/>
    <property type="evidence" value="ECO:0007669"/>
    <property type="project" value="UniProtKB-KW"/>
</dbReference>